<sequence length="230" mass="24379">MTQWPCPLPGGGTADEWALTMRPDGAAKACLLIVPALFDEGNKLRRFTVEVMRRLAASGVACVLPDLPGFNESILPLDTQTPGDWQVAMEGAARHFAASHVLTIRGGALAAPRGVPGWHYAPVAGASQMRQMLRARILAAREAGRSETQDSLLEAGRMHGLELAGYRLGADFIAEFGGLVAREEPSMQTITQDMLGGPGLWLRTEPGEDAGQADALAAIIAVALAQRETA</sequence>
<accession>A0A7W6G5V2</accession>
<dbReference type="InterPro" id="IPR029058">
    <property type="entry name" value="AB_hydrolase_fold"/>
</dbReference>
<dbReference type="RefSeq" id="WP_183625198.1">
    <property type="nucleotide sequence ID" value="NZ_JACIDX010000007.1"/>
</dbReference>
<proteinExistence type="predicted"/>
<name>A0A7W6G5V2_9SPHN</name>
<dbReference type="AlphaFoldDB" id="A0A7W6G5V2"/>
<gene>
    <name evidence="1" type="ORF">GGR38_002086</name>
</gene>
<evidence type="ECO:0000313" key="1">
    <source>
        <dbReference type="EMBL" id="MBB3955134.1"/>
    </source>
</evidence>
<reference evidence="1 2" key="1">
    <citation type="submission" date="2020-08" db="EMBL/GenBank/DDBJ databases">
        <title>Genomic Encyclopedia of Type Strains, Phase IV (KMG-IV): sequencing the most valuable type-strain genomes for metagenomic binning, comparative biology and taxonomic classification.</title>
        <authorList>
            <person name="Goeker M."/>
        </authorList>
    </citation>
    <scope>NUCLEOTIDE SEQUENCE [LARGE SCALE GENOMIC DNA]</scope>
    <source>
        <strain evidence="1 2">DSM 27057</strain>
    </source>
</reference>
<keyword evidence="2" id="KW-1185">Reference proteome</keyword>
<comment type="caution">
    <text evidence="1">The sequence shown here is derived from an EMBL/GenBank/DDBJ whole genome shotgun (WGS) entry which is preliminary data.</text>
</comment>
<evidence type="ECO:0000313" key="2">
    <source>
        <dbReference type="Proteomes" id="UP000548867"/>
    </source>
</evidence>
<organism evidence="1 2">
    <name type="scientific">Novosphingobium sediminicola</name>
    <dbReference type="NCBI Taxonomy" id="563162"/>
    <lineage>
        <taxon>Bacteria</taxon>
        <taxon>Pseudomonadati</taxon>
        <taxon>Pseudomonadota</taxon>
        <taxon>Alphaproteobacteria</taxon>
        <taxon>Sphingomonadales</taxon>
        <taxon>Sphingomonadaceae</taxon>
        <taxon>Novosphingobium</taxon>
    </lineage>
</organism>
<dbReference type="SUPFAM" id="SSF53474">
    <property type="entry name" value="alpha/beta-Hydrolases"/>
    <property type="match status" value="1"/>
</dbReference>
<protein>
    <submittedName>
        <fullName evidence="1">Uncharacterized protein</fullName>
    </submittedName>
</protein>
<dbReference type="EMBL" id="JACIDX010000007">
    <property type="protein sequence ID" value="MBB3955134.1"/>
    <property type="molecule type" value="Genomic_DNA"/>
</dbReference>
<dbReference type="Proteomes" id="UP000548867">
    <property type="component" value="Unassembled WGS sequence"/>
</dbReference>